<feature type="signal peptide" evidence="8">
    <location>
        <begin position="1"/>
        <end position="28"/>
    </location>
</feature>
<keyword evidence="3" id="KW-0964">Secreted</keyword>
<feature type="region of interest" description="Disordered" evidence="7">
    <location>
        <begin position="164"/>
        <end position="220"/>
    </location>
</feature>
<evidence type="ECO:0000256" key="7">
    <source>
        <dbReference type="SAM" id="MobiDB-lite"/>
    </source>
</evidence>
<feature type="domain" description="Chaplin" evidence="9">
    <location>
        <begin position="121"/>
        <end position="161"/>
    </location>
</feature>
<reference evidence="11" key="1">
    <citation type="journal article" date="2019" name="Int. J. Syst. Evol. Microbiol.">
        <title>The Global Catalogue of Microorganisms (GCM) 10K type strain sequencing project: providing services to taxonomists for standard genome sequencing and annotation.</title>
        <authorList>
            <consortium name="The Broad Institute Genomics Platform"/>
            <consortium name="The Broad Institute Genome Sequencing Center for Infectious Disease"/>
            <person name="Wu L."/>
            <person name="Ma J."/>
        </authorList>
    </citation>
    <scope>NUCLEOTIDE SEQUENCE [LARGE SCALE GENOMIC DNA]</scope>
    <source>
        <strain evidence="11">JCM 13002</strain>
    </source>
</reference>
<evidence type="ECO:0000313" key="11">
    <source>
        <dbReference type="Proteomes" id="UP001499987"/>
    </source>
</evidence>
<keyword evidence="2" id="KW-0134">Cell wall</keyword>
<feature type="domain" description="Chaplin" evidence="9">
    <location>
        <begin position="40"/>
        <end position="80"/>
    </location>
</feature>
<evidence type="ECO:0000256" key="8">
    <source>
        <dbReference type="SAM" id="SignalP"/>
    </source>
</evidence>
<organism evidence="10 11">
    <name type="scientific">Kitasatospora arboriphila</name>
    <dbReference type="NCBI Taxonomy" id="258052"/>
    <lineage>
        <taxon>Bacteria</taxon>
        <taxon>Bacillati</taxon>
        <taxon>Actinomycetota</taxon>
        <taxon>Actinomycetes</taxon>
        <taxon>Kitasatosporales</taxon>
        <taxon>Streptomycetaceae</taxon>
        <taxon>Kitasatospora</taxon>
    </lineage>
</organism>
<evidence type="ECO:0000259" key="9">
    <source>
        <dbReference type="PROSITE" id="PS51884"/>
    </source>
</evidence>
<sequence>MRQVAKRGILTAVATGSVLASTAGYAYAAGSEAQGVAANSPGVGSGNTVQAPVDIPVNACGNTVNVIGLLNPAYGNQCGNVSHGGGSGATGGSGGSTGTGASTGTGSHAGGSSASGGSQGSPGVVSGNTVSVPVSAPVNACGNTVDVVGLGNPAYGNSCGNTHVHETPPPPTRPEECGCTETPPPPKTPETPSNGTPRSGEGTPRPVTVAAPATPDHLASTGASGLELIAPAGLALLLGGGVLYRRSRAGAR</sequence>
<keyword evidence="6" id="KW-0034">Amyloid</keyword>
<evidence type="ECO:0000256" key="2">
    <source>
        <dbReference type="ARBA" id="ARBA00022512"/>
    </source>
</evidence>
<evidence type="ECO:0000256" key="6">
    <source>
        <dbReference type="ARBA" id="ARBA00023087"/>
    </source>
</evidence>
<keyword evidence="11" id="KW-1185">Reference proteome</keyword>
<keyword evidence="4 8" id="KW-0732">Signal</keyword>
<evidence type="ECO:0000313" key="10">
    <source>
        <dbReference type="EMBL" id="GAA1069648.1"/>
    </source>
</evidence>
<feature type="region of interest" description="Disordered" evidence="7">
    <location>
        <begin position="85"/>
        <end position="128"/>
    </location>
</feature>
<evidence type="ECO:0000256" key="3">
    <source>
        <dbReference type="ARBA" id="ARBA00022525"/>
    </source>
</evidence>
<dbReference type="InterPro" id="IPR005528">
    <property type="entry name" value="ChpA-H"/>
</dbReference>
<comment type="subcellular location">
    <subcellularLocation>
        <location evidence="1">Secreted</location>
        <location evidence="1">Cell wall</location>
    </subcellularLocation>
</comment>
<gene>
    <name evidence="10" type="primary">chpB</name>
    <name evidence="10" type="ORF">GCM10009663_02720</name>
</gene>
<dbReference type="Proteomes" id="UP001499987">
    <property type="component" value="Unassembled WGS sequence"/>
</dbReference>
<dbReference type="Pfam" id="PF03777">
    <property type="entry name" value="ChpA-C"/>
    <property type="match status" value="2"/>
</dbReference>
<dbReference type="RefSeq" id="WP_344621563.1">
    <property type="nucleotide sequence ID" value="NZ_BAAALD010000002.1"/>
</dbReference>
<evidence type="ECO:0000256" key="4">
    <source>
        <dbReference type="ARBA" id="ARBA00022729"/>
    </source>
</evidence>
<protein>
    <submittedName>
        <fullName evidence="10">LAXTG-anchored chaplin ChpB</fullName>
    </submittedName>
</protein>
<dbReference type="NCBIfam" id="TIGR01167">
    <property type="entry name" value="LPXTG_anchor"/>
    <property type="match status" value="1"/>
</dbReference>
<feature type="compositionally biased region" description="Low complexity" evidence="7">
    <location>
        <begin position="203"/>
        <end position="215"/>
    </location>
</feature>
<dbReference type="PROSITE" id="PS51884">
    <property type="entry name" value="CHAPLIN"/>
    <property type="match status" value="2"/>
</dbReference>
<proteinExistence type="predicted"/>
<dbReference type="EMBL" id="BAAALD010000002">
    <property type="protein sequence ID" value="GAA1069648.1"/>
    <property type="molecule type" value="Genomic_DNA"/>
</dbReference>
<feature type="compositionally biased region" description="Gly residues" evidence="7">
    <location>
        <begin position="85"/>
        <end position="120"/>
    </location>
</feature>
<evidence type="ECO:0000256" key="5">
    <source>
        <dbReference type="ARBA" id="ARBA00022889"/>
    </source>
</evidence>
<accession>A0ABP4DRZ7</accession>
<comment type="caution">
    <text evidence="10">The sequence shown here is derived from an EMBL/GenBank/DDBJ whole genome shotgun (WGS) entry which is preliminary data.</text>
</comment>
<keyword evidence="5" id="KW-0130">Cell adhesion</keyword>
<feature type="chain" id="PRO_5045824396" evidence="8">
    <location>
        <begin position="29"/>
        <end position="252"/>
    </location>
</feature>
<evidence type="ECO:0000256" key="1">
    <source>
        <dbReference type="ARBA" id="ARBA00004191"/>
    </source>
</evidence>
<name>A0ABP4DRZ7_9ACTN</name>